<dbReference type="Proteomes" id="UP000016064">
    <property type="component" value="Unassembled WGS sequence"/>
</dbReference>
<organism evidence="9 10">
    <name type="scientific">Chlamydia ibidis 10-1398/6</name>
    <dbReference type="NCBI Taxonomy" id="1046581"/>
    <lineage>
        <taxon>Bacteria</taxon>
        <taxon>Pseudomonadati</taxon>
        <taxon>Chlamydiota</taxon>
        <taxon>Chlamydiia</taxon>
        <taxon>Chlamydiales</taxon>
        <taxon>Chlamydiaceae</taxon>
        <taxon>Chlamydia/Chlamydophila group</taxon>
        <taxon>Chlamydia</taxon>
    </lineage>
</organism>
<comment type="subcellular location">
    <subcellularLocation>
        <location evidence="1">Cell envelope</location>
    </subcellularLocation>
    <subcellularLocation>
        <location evidence="2">Cell outer membrane</location>
    </subcellularLocation>
    <subcellularLocation>
        <location evidence="3">Secreted</location>
    </subcellularLocation>
</comment>
<evidence type="ECO:0000256" key="2">
    <source>
        <dbReference type="ARBA" id="ARBA00004442"/>
    </source>
</evidence>
<comment type="caution">
    <text evidence="9">The sequence shown here is derived from an EMBL/GenBank/DDBJ whole genome shotgun (WGS) entry which is preliminary data.</text>
</comment>
<feature type="signal peptide" evidence="8">
    <location>
        <begin position="1"/>
        <end position="23"/>
    </location>
</feature>
<evidence type="ECO:0000256" key="3">
    <source>
        <dbReference type="ARBA" id="ARBA00004613"/>
    </source>
</evidence>
<feature type="chain" id="PRO_5046966506" evidence="8">
    <location>
        <begin position="24"/>
        <end position="367"/>
    </location>
</feature>
<keyword evidence="10" id="KW-1185">Reference proteome</keyword>
<evidence type="ECO:0000256" key="4">
    <source>
        <dbReference type="ARBA" id="ARBA00022525"/>
    </source>
</evidence>
<protein>
    <submittedName>
        <fullName evidence="9">Chlamydia polymorphic membrane family protein</fullName>
    </submittedName>
</protein>
<evidence type="ECO:0000313" key="9">
    <source>
        <dbReference type="EMBL" id="EQM63101.1"/>
    </source>
</evidence>
<dbReference type="EMBL" id="APJW01000001">
    <property type="protein sequence ID" value="EQM63101.1"/>
    <property type="molecule type" value="Genomic_DNA"/>
</dbReference>
<sequence>MKRLNLWLLMSSALMTTSHICCAQAQNIGPSDVCNGGAFSQLTGSNYTCIGDICFSNINTTNKSCFAPTAALTLTGNGYDICFQSITSGTKPCAIEATSGNVTISGFSSFLCTNALNSGAICCCDTSTTARTLSMSGNGTVSFLNNTASSKGGAICANVVSITSAGHTVFSGNSVSTNSGKGGAICIDKGSTTSGSQCTLSAEGGHIIFDGNTVKSSSGAVQRNSLYLGNNDSATHAFKAKEGYGIYFYDPVTCDATSPSGAVNINDTGYTGSIVFSGEKLSAEEAKVAENLKSSLGQAVTLKKGTLVLKDGVTVEAKQVTQSDNTSTLIMDTNTTLQTSSSGEGITLKNLAVNVASLGGGGYLYFS</sequence>
<evidence type="ECO:0000256" key="7">
    <source>
        <dbReference type="ARBA" id="ARBA00023237"/>
    </source>
</evidence>
<dbReference type="RefSeq" id="WP_021119528.1">
    <property type="nucleotide sequence ID" value="NZ_APJW01000001.1"/>
</dbReference>
<evidence type="ECO:0000256" key="6">
    <source>
        <dbReference type="ARBA" id="ARBA00023136"/>
    </source>
</evidence>
<dbReference type="InterPro" id="IPR003368">
    <property type="entry name" value="POMP_repeat"/>
</dbReference>
<evidence type="ECO:0000313" key="10">
    <source>
        <dbReference type="Proteomes" id="UP000016064"/>
    </source>
</evidence>
<dbReference type="NCBIfam" id="TIGR01376">
    <property type="entry name" value="POMP_repeat"/>
    <property type="match status" value="1"/>
</dbReference>
<evidence type="ECO:0000256" key="5">
    <source>
        <dbReference type="ARBA" id="ARBA00022729"/>
    </source>
</evidence>
<accession>A0ABN0N0G7</accession>
<keyword evidence="5 8" id="KW-0732">Signal</keyword>
<gene>
    <name evidence="9" type="ORF">H359_0373</name>
</gene>
<proteinExistence type="predicted"/>
<keyword evidence="6" id="KW-0472">Membrane</keyword>
<keyword evidence="4" id="KW-0964">Secreted</keyword>
<keyword evidence="7" id="KW-0998">Cell outer membrane</keyword>
<evidence type="ECO:0000256" key="1">
    <source>
        <dbReference type="ARBA" id="ARBA00004196"/>
    </source>
</evidence>
<name>A0ABN0N0G7_9CHLA</name>
<evidence type="ECO:0000256" key="8">
    <source>
        <dbReference type="SAM" id="SignalP"/>
    </source>
</evidence>
<reference evidence="9 10" key="1">
    <citation type="submission" date="2013-07" db="EMBL/GenBank/DDBJ databases">
        <title>Isolation of a new Chlamydia species from the feral Sacred Ibis (Threskiornis aethiopicus): Chlamydia ibidis.</title>
        <authorList>
            <person name="Vorimore F."/>
            <person name="Hsia R.-C."/>
            <person name="Huot-Creasy H."/>
            <person name="Bastian S."/>
            <person name="Deruyter L."/>
            <person name="Passet A."/>
            <person name="Sachse K."/>
            <person name="Bavoil P."/>
            <person name="Myers G."/>
            <person name="Laroucau K."/>
        </authorList>
    </citation>
    <scope>NUCLEOTIDE SEQUENCE [LARGE SCALE GENOMIC DNA]</scope>
    <source>
        <strain evidence="9 10">10-1398/6</strain>
    </source>
</reference>
<dbReference type="Pfam" id="PF02415">
    <property type="entry name" value="Chlam_PMP"/>
    <property type="match status" value="2"/>
</dbReference>